<dbReference type="SUPFAM" id="SSF46689">
    <property type="entry name" value="Homeodomain-like"/>
    <property type="match status" value="1"/>
</dbReference>
<evidence type="ECO:0000256" key="6">
    <source>
        <dbReference type="ARBA" id="ARBA00023163"/>
    </source>
</evidence>
<dbReference type="Gene3D" id="1.10.10.60">
    <property type="entry name" value="Homeodomain-like"/>
    <property type="match status" value="1"/>
</dbReference>
<dbReference type="InterPro" id="IPR001356">
    <property type="entry name" value="HD"/>
</dbReference>
<dbReference type="SMART" id="SM01109">
    <property type="entry name" value="CUT"/>
    <property type="match status" value="1"/>
</dbReference>
<evidence type="ECO:0000256" key="3">
    <source>
        <dbReference type="ARBA" id="ARBA00023015"/>
    </source>
</evidence>
<proteinExistence type="inferred from homology"/>
<feature type="region of interest" description="Disordered" evidence="8">
    <location>
        <begin position="163"/>
        <end position="187"/>
    </location>
</feature>
<dbReference type="GO" id="GO:0000981">
    <property type="term" value="F:DNA-binding transcription factor activity, RNA polymerase II-specific"/>
    <property type="evidence" value="ECO:0007669"/>
    <property type="project" value="TreeGrafter"/>
</dbReference>
<comment type="subcellular location">
    <subcellularLocation>
        <location evidence="1">Nucleus</location>
    </subcellularLocation>
</comment>
<evidence type="ECO:0000256" key="5">
    <source>
        <dbReference type="ARBA" id="ARBA00023155"/>
    </source>
</evidence>
<keyword evidence="7" id="KW-0539">Nucleus</keyword>
<gene>
    <name evidence="10" type="ORF">CAEBREN_19537</name>
</gene>
<evidence type="ECO:0000256" key="7">
    <source>
        <dbReference type="ARBA" id="ARBA00023242"/>
    </source>
</evidence>
<dbReference type="CDD" id="cd00086">
    <property type="entry name" value="homeodomain"/>
    <property type="match status" value="1"/>
</dbReference>
<dbReference type="OrthoDB" id="10068888at2759"/>
<dbReference type="PANTHER" id="PTHR14057:SF32">
    <property type="entry name" value="HOMEOBOX PROTEIN CEH-21-RELATED"/>
    <property type="match status" value="1"/>
</dbReference>
<dbReference type="GO" id="GO:0000978">
    <property type="term" value="F:RNA polymerase II cis-regulatory region sequence-specific DNA binding"/>
    <property type="evidence" value="ECO:0007669"/>
    <property type="project" value="TreeGrafter"/>
</dbReference>
<dbReference type="HOGENOM" id="CLU_642867_0_0_1"/>
<organism evidence="11">
    <name type="scientific">Caenorhabditis brenneri</name>
    <name type="common">Nematode worm</name>
    <dbReference type="NCBI Taxonomy" id="135651"/>
    <lineage>
        <taxon>Eukaryota</taxon>
        <taxon>Metazoa</taxon>
        <taxon>Ecdysozoa</taxon>
        <taxon>Nematoda</taxon>
        <taxon>Chromadorea</taxon>
        <taxon>Rhabditida</taxon>
        <taxon>Rhabditina</taxon>
        <taxon>Rhabditomorpha</taxon>
        <taxon>Rhabditoidea</taxon>
        <taxon>Rhabditidae</taxon>
        <taxon>Peloderinae</taxon>
        <taxon>Caenorhabditis</taxon>
    </lineage>
</organism>
<dbReference type="InParanoid" id="G0P030"/>
<reference evidence="11" key="1">
    <citation type="submission" date="2011-07" db="EMBL/GenBank/DDBJ databases">
        <authorList>
            <consortium name="Caenorhabditis brenneri Sequencing and Analysis Consortium"/>
            <person name="Wilson R.K."/>
        </authorList>
    </citation>
    <scope>NUCLEOTIDE SEQUENCE [LARGE SCALE GENOMIC DNA]</scope>
    <source>
        <strain evidence="11">PB2801</strain>
    </source>
</reference>
<feature type="compositionally biased region" description="Low complexity" evidence="8">
    <location>
        <begin position="163"/>
        <end position="179"/>
    </location>
</feature>
<dbReference type="SUPFAM" id="SSF47413">
    <property type="entry name" value="lambda repressor-like DNA-binding domains"/>
    <property type="match status" value="1"/>
</dbReference>
<dbReference type="Pfam" id="PF02376">
    <property type="entry name" value="CUT"/>
    <property type="match status" value="1"/>
</dbReference>
<name>G0P030_CAEBE</name>
<dbReference type="PANTHER" id="PTHR14057">
    <property type="entry name" value="TRANSCRIPTION FACTOR ONECUT"/>
    <property type="match status" value="1"/>
</dbReference>
<protein>
    <recommendedName>
        <fullName evidence="9">CUT domain-containing protein</fullName>
    </recommendedName>
</protein>
<feature type="domain" description="CUT" evidence="9">
    <location>
        <begin position="257"/>
        <end position="343"/>
    </location>
</feature>
<evidence type="ECO:0000313" key="11">
    <source>
        <dbReference type="Proteomes" id="UP000008068"/>
    </source>
</evidence>
<dbReference type="InterPro" id="IPR003350">
    <property type="entry name" value="CUT_dom"/>
</dbReference>
<dbReference type="Gene3D" id="1.10.260.40">
    <property type="entry name" value="lambda repressor-like DNA-binding domains"/>
    <property type="match status" value="1"/>
</dbReference>
<dbReference type="eggNOG" id="KOG2252">
    <property type="taxonomic scope" value="Eukaryota"/>
</dbReference>
<keyword evidence="3" id="KW-0805">Transcription regulation</keyword>
<accession>G0P030</accession>
<evidence type="ECO:0000259" key="9">
    <source>
        <dbReference type="PROSITE" id="PS51042"/>
    </source>
</evidence>
<dbReference type="GO" id="GO:0005634">
    <property type="term" value="C:nucleus"/>
    <property type="evidence" value="ECO:0007669"/>
    <property type="project" value="UniProtKB-SubCell"/>
</dbReference>
<keyword evidence="6" id="KW-0804">Transcription</keyword>
<dbReference type="STRING" id="135651.G0P030"/>
<dbReference type="AlphaFoldDB" id="G0P030"/>
<evidence type="ECO:0000256" key="2">
    <source>
        <dbReference type="ARBA" id="ARBA00008190"/>
    </source>
</evidence>
<evidence type="ECO:0000313" key="10">
    <source>
        <dbReference type="EMBL" id="EGT41425.1"/>
    </source>
</evidence>
<comment type="similarity">
    <text evidence="2">Belongs to the CUT homeobox family.</text>
</comment>
<dbReference type="InterPro" id="IPR010982">
    <property type="entry name" value="Lambda_DNA-bd_dom_sf"/>
</dbReference>
<dbReference type="EMBL" id="GL379995">
    <property type="protein sequence ID" value="EGT41425.1"/>
    <property type="molecule type" value="Genomic_DNA"/>
</dbReference>
<evidence type="ECO:0000256" key="4">
    <source>
        <dbReference type="ARBA" id="ARBA00023125"/>
    </source>
</evidence>
<dbReference type="PROSITE" id="PS51042">
    <property type="entry name" value="CUT"/>
    <property type="match status" value="1"/>
</dbReference>
<keyword evidence="11" id="KW-1185">Reference proteome</keyword>
<dbReference type="InterPro" id="IPR051649">
    <property type="entry name" value="CUT_Homeobox"/>
</dbReference>
<keyword evidence="5" id="KW-0371">Homeobox</keyword>
<dbReference type="InterPro" id="IPR009057">
    <property type="entry name" value="Homeodomain-like_sf"/>
</dbReference>
<sequence>MTRSVRGCDVRVVKELDLKSNGHCPPHQKMATRASTLELPDDFPENFYLEKGKTPRKSVEIELPTAEDFSDFGVDKVVGPYVTPPITPGLPLSFATCNSPSYDPPPMHPDPMQLYFEPPDFSTWTPPPQPPSTFATCSTVTFTTYTPFWQPYTMDPSYQLYQEVPESPGNEEPGPSSSGADTQEGPLWDRKHDWDFITRAKQLETSGHTDDTTEEVQSPKIFPVMKEKPERRPQRMRLSCTGTPREFQPQEYVDFMNTPIPEDPIPDTREIMNNLKQRLSQIEISQAVFAEKILGRSQGTLCDLLKNPKPWAELRCGKETYTRIYNWLRLDEDVGKELCWLPTEEVAKVIGNGIFGKRTRGFYGSSHPYGNPRKPRYRFTEEQRAQLLRFESAPTKTRVKEISREMSIPLESVKNFFKNLKRHRRCL</sequence>
<evidence type="ECO:0000256" key="8">
    <source>
        <dbReference type="SAM" id="MobiDB-lite"/>
    </source>
</evidence>
<evidence type="ECO:0000256" key="1">
    <source>
        <dbReference type="ARBA" id="ARBA00004123"/>
    </source>
</evidence>
<dbReference type="Proteomes" id="UP000008068">
    <property type="component" value="Unassembled WGS sequence"/>
</dbReference>
<dbReference type="FunFam" id="1.10.260.40:FF:000005">
    <property type="entry name" value="One cut domain family member"/>
    <property type="match status" value="1"/>
</dbReference>
<keyword evidence="4" id="KW-0238">DNA-binding</keyword>